<dbReference type="GO" id="GO:0030424">
    <property type="term" value="C:axon"/>
    <property type="evidence" value="ECO:0007669"/>
    <property type="project" value="TreeGrafter"/>
</dbReference>
<dbReference type="SMART" id="SM00409">
    <property type="entry name" value="IG"/>
    <property type="match status" value="2"/>
</dbReference>
<evidence type="ECO:0000259" key="2">
    <source>
        <dbReference type="PROSITE" id="PS50835"/>
    </source>
</evidence>
<dbReference type="PROSITE" id="PS50835">
    <property type="entry name" value="IG_LIKE"/>
    <property type="match status" value="2"/>
</dbReference>
<dbReference type="InterPro" id="IPR013098">
    <property type="entry name" value="Ig_I-set"/>
</dbReference>
<protein>
    <recommendedName>
        <fullName evidence="2">Ig-like domain-containing protein</fullName>
    </recommendedName>
</protein>
<dbReference type="SMART" id="SM00408">
    <property type="entry name" value="IGc2"/>
    <property type="match status" value="1"/>
</dbReference>
<evidence type="ECO:0000313" key="4">
    <source>
        <dbReference type="Proteomes" id="UP000281553"/>
    </source>
</evidence>
<dbReference type="InterPro" id="IPR036179">
    <property type="entry name" value="Ig-like_dom_sf"/>
</dbReference>
<keyword evidence="1" id="KW-0393">Immunoglobulin domain</keyword>
<keyword evidence="4" id="KW-1185">Reference proteome</keyword>
<dbReference type="SUPFAM" id="SSF48726">
    <property type="entry name" value="Immunoglobulin"/>
    <property type="match status" value="2"/>
</dbReference>
<dbReference type="Pfam" id="PF07679">
    <property type="entry name" value="I-set"/>
    <property type="match status" value="1"/>
</dbReference>
<dbReference type="AlphaFoldDB" id="A0A3P7PIZ8"/>
<dbReference type="GO" id="GO:0007156">
    <property type="term" value="P:homophilic cell adhesion via plasma membrane adhesion molecules"/>
    <property type="evidence" value="ECO:0007669"/>
    <property type="project" value="TreeGrafter"/>
</dbReference>
<dbReference type="GO" id="GO:0007411">
    <property type="term" value="P:axon guidance"/>
    <property type="evidence" value="ECO:0007669"/>
    <property type="project" value="TreeGrafter"/>
</dbReference>
<feature type="non-terminal residue" evidence="3">
    <location>
        <position position="268"/>
    </location>
</feature>
<dbReference type="GO" id="GO:0098632">
    <property type="term" value="F:cell-cell adhesion mediator activity"/>
    <property type="evidence" value="ECO:0007669"/>
    <property type="project" value="TreeGrafter"/>
</dbReference>
<dbReference type="Gene3D" id="2.60.40.10">
    <property type="entry name" value="Immunoglobulins"/>
    <property type="match status" value="2"/>
</dbReference>
<dbReference type="InterPro" id="IPR003599">
    <property type="entry name" value="Ig_sub"/>
</dbReference>
<dbReference type="OrthoDB" id="6151396at2759"/>
<reference evidence="3 4" key="1">
    <citation type="submission" date="2018-11" db="EMBL/GenBank/DDBJ databases">
        <authorList>
            <consortium name="Pathogen Informatics"/>
        </authorList>
    </citation>
    <scope>NUCLEOTIDE SEQUENCE [LARGE SCALE GENOMIC DNA]</scope>
</reference>
<dbReference type="InterPro" id="IPR013783">
    <property type="entry name" value="Ig-like_fold"/>
</dbReference>
<dbReference type="GO" id="GO:0005886">
    <property type="term" value="C:plasma membrane"/>
    <property type="evidence" value="ECO:0007669"/>
    <property type="project" value="TreeGrafter"/>
</dbReference>
<accession>A0A3P7PIZ8</accession>
<feature type="domain" description="Ig-like" evidence="2">
    <location>
        <begin position="172"/>
        <end position="266"/>
    </location>
</feature>
<proteinExistence type="predicted"/>
<gene>
    <name evidence="3" type="ORF">DILT_LOCUS18915</name>
</gene>
<dbReference type="PANTHER" id="PTHR10075">
    <property type="entry name" value="BASIGIN RELATED"/>
    <property type="match status" value="1"/>
</dbReference>
<dbReference type="InterPro" id="IPR007110">
    <property type="entry name" value="Ig-like_dom"/>
</dbReference>
<dbReference type="PANTHER" id="PTHR10075:SF14">
    <property type="entry name" value="CELL ADHESION MOLECULE DSCAM2-RELATED"/>
    <property type="match status" value="1"/>
</dbReference>
<evidence type="ECO:0000313" key="3">
    <source>
        <dbReference type="EMBL" id="VDN42821.1"/>
    </source>
</evidence>
<dbReference type="EMBL" id="UYRU01105828">
    <property type="protein sequence ID" value="VDN42821.1"/>
    <property type="molecule type" value="Genomic_DNA"/>
</dbReference>
<dbReference type="FunFam" id="2.60.40.10:FF:000107">
    <property type="entry name" value="Myosin, light chain kinase a"/>
    <property type="match status" value="1"/>
</dbReference>
<name>A0A3P7PIZ8_DIBLA</name>
<dbReference type="Proteomes" id="UP000281553">
    <property type="component" value="Unassembled WGS sequence"/>
</dbReference>
<dbReference type="GO" id="GO:0070593">
    <property type="term" value="P:dendrite self-avoidance"/>
    <property type="evidence" value="ECO:0007669"/>
    <property type="project" value="TreeGrafter"/>
</dbReference>
<feature type="domain" description="Ig-like" evidence="2">
    <location>
        <begin position="8"/>
        <end position="99"/>
    </location>
</feature>
<organism evidence="3 4">
    <name type="scientific">Dibothriocephalus latus</name>
    <name type="common">Fish tapeworm</name>
    <name type="synonym">Diphyllobothrium latum</name>
    <dbReference type="NCBI Taxonomy" id="60516"/>
    <lineage>
        <taxon>Eukaryota</taxon>
        <taxon>Metazoa</taxon>
        <taxon>Spiralia</taxon>
        <taxon>Lophotrochozoa</taxon>
        <taxon>Platyhelminthes</taxon>
        <taxon>Cestoda</taxon>
        <taxon>Eucestoda</taxon>
        <taxon>Diphyllobothriidea</taxon>
        <taxon>Diphyllobothriidae</taxon>
        <taxon>Dibothriocephalus</taxon>
    </lineage>
</organism>
<sequence>MRARGRAPQIAVPLVNTEVSEGKDAVLTCVLTPSYRPGRTGDQTSLTDVKVVWAVNGREIDLHSVGRLGSKYSAEFDTSTGEATLRVRSTSVYDSGTYSVTFYGRFGIVNDSANLRVLAGPTVRRSSRDTALAMTAEIGARITRPLVDHTIVAGELLKFQIRAEQKIGSSVPRFVVELSNSTVVEGGSLTLEAQVEGFPEPQIRWFKDGKLLVTVGRLMTQTMETTIPNRLKCQLSIDECTAEDSGAYVCAATSASGTAITEAVVSVK</sequence>
<dbReference type="InterPro" id="IPR003598">
    <property type="entry name" value="Ig_sub2"/>
</dbReference>
<evidence type="ECO:0000256" key="1">
    <source>
        <dbReference type="ARBA" id="ARBA00023319"/>
    </source>
</evidence>